<dbReference type="InterPro" id="IPR016032">
    <property type="entry name" value="Sig_transdc_resp-reg_C-effctor"/>
</dbReference>
<dbReference type="InterPro" id="IPR011990">
    <property type="entry name" value="TPR-like_helical_dom_sf"/>
</dbReference>
<comment type="caution">
    <text evidence="8">The sequence shown here is derived from an EMBL/GenBank/DDBJ whole genome shotgun (WGS) entry which is preliminary data.</text>
</comment>
<evidence type="ECO:0000313" key="8">
    <source>
        <dbReference type="EMBL" id="MBB4717827.1"/>
    </source>
</evidence>
<keyword evidence="4 6" id="KW-0238">DNA-binding</keyword>
<dbReference type="InterPro" id="IPR036388">
    <property type="entry name" value="WH-like_DNA-bd_sf"/>
</dbReference>
<dbReference type="Gene3D" id="1.10.10.10">
    <property type="entry name" value="Winged helix-like DNA-binding domain superfamily/Winged helix DNA-binding domain"/>
    <property type="match status" value="1"/>
</dbReference>
<dbReference type="AlphaFoldDB" id="A0A7W7GJQ6"/>
<dbReference type="Proteomes" id="UP000565089">
    <property type="component" value="Unassembled WGS sequence"/>
</dbReference>
<dbReference type="GO" id="GO:0003677">
    <property type="term" value="F:DNA binding"/>
    <property type="evidence" value="ECO:0007669"/>
    <property type="project" value="UniProtKB-UniRule"/>
</dbReference>
<keyword evidence="3" id="KW-0805">Transcription regulation</keyword>
<dbReference type="PANTHER" id="PTHR35807:SF1">
    <property type="entry name" value="TRANSCRIPTIONAL REGULATOR REDD"/>
    <property type="match status" value="1"/>
</dbReference>
<keyword evidence="5" id="KW-0804">Transcription</keyword>
<dbReference type="SMART" id="SM01043">
    <property type="entry name" value="BTAD"/>
    <property type="match status" value="1"/>
</dbReference>
<keyword evidence="9" id="KW-1185">Reference proteome</keyword>
<comment type="similarity">
    <text evidence="1">Belongs to the AfsR/DnrI/RedD regulatory family.</text>
</comment>
<dbReference type="PROSITE" id="PS51755">
    <property type="entry name" value="OMPR_PHOB"/>
    <property type="match status" value="1"/>
</dbReference>
<dbReference type="InterPro" id="IPR005158">
    <property type="entry name" value="BTAD"/>
</dbReference>
<keyword evidence="2" id="KW-0902">Two-component regulatory system</keyword>
<feature type="domain" description="OmpR/PhoB-type" evidence="7">
    <location>
        <begin position="1"/>
        <end position="64"/>
    </location>
</feature>
<evidence type="ECO:0000256" key="2">
    <source>
        <dbReference type="ARBA" id="ARBA00023012"/>
    </source>
</evidence>
<dbReference type="Gene3D" id="1.25.40.10">
    <property type="entry name" value="Tetratricopeptide repeat domain"/>
    <property type="match status" value="1"/>
</dbReference>
<evidence type="ECO:0000313" key="9">
    <source>
        <dbReference type="Proteomes" id="UP000565089"/>
    </source>
</evidence>
<dbReference type="InterPro" id="IPR001867">
    <property type="entry name" value="OmpR/PhoB-type_DNA-bd"/>
</dbReference>
<dbReference type="SUPFAM" id="SSF48452">
    <property type="entry name" value="TPR-like"/>
    <property type="match status" value="1"/>
</dbReference>
<dbReference type="GO" id="GO:0000160">
    <property type="term" value="P:phosphorelay signal transduction system"/>
    <property type="evidence" value="ECO:0007669"/>
    <property type="project" value="UniProtKB-KW"/>
</dbReference>
<protein>
    <submittedName>
        <fullName evidence="8">DNA-binding SARP family transcriptional activator</fullName>
    </submittedName>
</protein>
<dbReference type="SUPFAM" id="SSF52540">
    <property type="entry name" value="P-loop containing nucleoside triphosphate hydrolases"/>
    <property type="match status" value="1"/>
</dbReference>
<sequence length="602" mass="65077">MLVLAGGRVVSVDSLVDAVWGGRPPNTARTQVAICVGALRKAFRSALFDDPVIETTHPGYRILTSVCTFDARDFAAVCAEAAESIRLGRVDEGVGLYRKALDLWTGPALSGVAGQVVEDEATRLEAERLAAYEALFDAELALGRHQEVLPELSALADDQPLHEKLRHTLMLAQYRSGRRAEAAEGFRNWRRRFVEEIGIEPSASIHELHRAVLQDAPELSLRGDGEPRSGRRALPAELPAAVPEFLGREAELAVLDTLVADAGDGGPSSTSRPRAGVVAGAAGVGKTSLVAYWAHRVLRHFPDGQLYADLSQYEWTQPTATVHALLGRFLRVLGVAAELVPDRPDECVSLYRSLLADRRVLVVLDNACSLVHIQPFLPGCGPSRVVATTGGRQDPMAVGIGAVRVDLGPLPDAQAVELVARIIGERRVLEDTSAVYELGRLCGRLPLALRAAAGRLAVKPHWSVRHLVHRLAKGSRRLDELSAGGLEVRQGLERGYRRLPEEAARMCRMLGLLDAPDFTAHAGAVLLAVDHVAAEDAMEQLFDMHLLTVVGTDASGALRYAFHGLVRPFARERALAEESDQTRQAALNRLSGMHLTGLSISH</sequence>
<dbReference type="EMBL" id="JACHMS010000001">
    <property type="protein sequence ID" value="MBB4717827.1"/>
    <property type="molecule type" value="Genomic_DNA"/>
</dbReference>
<dbReference type="Pfam" id="PF03704">
    <property type="entry name" value="BTAD"/>
    <property type="match status" value="1"/>
</dbReference>
<evidence type="ECO:0000256" key="6">
    <source>
        <dbReference type="PROSITE-ProRule" id="PRU01091"/>
    </source>
</evidence>
<proteinExistence type="inferred from homology"/>
<feature type="DNA-binding region" description="OmpR/PhoB-type" evidence="6">
    <location>
        <begin position="1"/>
        <end position="64"/>
    </location>
</feature>
<evidence type="ECO:0000256" key="5">
    <source>
        <dbReference type="ARBA" id="ARBA00023163"/>
    </source>
</evidence>
<dbReference type="PANTHER" id="PTHR35807">
    <property type="entry name" value="TRANSCRIPTIONAL REGULATOR REDD-RELATED"/>
    <property type="match status" value="1"/>
</dbReference>
<accession>A0A7W7GJQ6</accession>
<dbReference type="InterPro" id="IPR027417">
    <property type="entry name" value="P-loop_NTPase"/>
</dbReference>
<name>A0A7W7GJQ6_9ACTN</name>
<dbReference type="PRINTS" id="PR00364">
    <property type="entry name" value="DISEASERSIST"/>
</dbReference>
<evidence type="ECO:0000256" key="3">
    <source>
        <dbReference type="ARBA" id="ARBA00023015"/>
    </source>
</evidence>
<dbReference type="SUPFAM" id="SSF46894">
    <property type="entry name" value="C-terminal effector domain of the bipartite response regulators"/>
    <property type="match status" value="1"/>
</dbReference>
<evidence type="ECO:0000256" key="1">
    <source>
        <dbReference type="ARBA" id="ARBA00005820"/>
    </source>
</evidence>
<gene>
    <name evidence="8" type="ORF">BJ965_007709</name>
</gene>
<dbReference type="GO" id="GO:0006355">
    <property type="term" value="P:regulation of DNA-templated transcription"/>
    <property type="evidence" value="ECO:0007669"/>
    <property type="project" value="InterPro"/>
</dbReference>
<evidence type="ECO:0000259" key="7">
    <source>
        <dbReference type="PROSITE" id="PS51755"/>
    </source>
</evidence>
<dbReference type="InterPro" id="IPR051677">
    <property type="entry name" value="AfsR-DnrI-RedD_regulator"/>
</dbReference>
<dbReference type="Gene3D" id="3.40.50.300">
    <property type="entry name" value="P-loop containing nucleotide triphosphate hydrolases"/>
    <property type="match status" value="1"/>
</dbReference>
<dbReference type="CDD" id="cd15831">
    <property type="entry name" value="BTAD"/>
    <property type="match status" value="1"/>
</dbReference>
<evidence type="ECO:0000256" key="4">
    <source>
        <dbReference type="ARBA" id="ARBA00023125"/>
    </source>
</evidence>
<organism evidence="8 9">
    <name type="scientific">Streptomyces luteogriseus</name>
    <dbReference type="NCBI Taxonomy" id="68233"/>
    <lineage>
        <taxon>Bacteria</taxon>
        <taxon>Bacillati</taxon>
        <taxon>Actinomycetota</taxon>
        <taxon>Actinomycetes</taxon>
        <taxon>Kitasatosporales</taxon>
        <taxon>Streptomycetaceae</taxon>
        <taxon>Streptomyces</taxon>
    </lineage>
</organism>
<reference evidence="8 9" key="1">
    <citation type="submission" date="2020-08" db="EMBL/GenBank/DDBJ databases">
        <title>Sequencing the genomes of 1000 actinobacteria strains.</title>
        <authorList>
            <person name="Klenk H.-P."/>
        </authorList>
    </citation>
    <scope>NUCLEOTIDE SEQUENCE [LARGE SCALE GENOMIC DNA]</scope>
    <source>
        <strain evidence="8 9">DSM 40483</strain>
    </source>
</reference>